<evidence type="ECO:0000259" key="1">
    <source>
        <dbReference type="Pfam" id="PF00005"/>
    </source>
</evidence>
<gene>
    <name evidence="2" type="ORF">B1B_02407</name>
</gene>
<protein>
    <submittedName>
        <fullName evidence="2">Colicin V secretion ABC transporter ATP-binding protein</fullName>
    </submittedName>
</protein>
<keyword evidence="2" id="KW-0547">Nucleotide-binding</keyword>
<dbReference type="Pfam" id="PF00005">
    <property type="entry name" value="ABC_tran"/>
    <property type="match status" value="1"/>
</dbReference>
<dbReference type="InterPro" id="IPR039421">
    <property type="entry name" value="Type_1_exporter"/>
</dbReference>
<sequence>TLAKLLLGLLEPQEGEIRIGGIELKRLGKRAYRAMLGAVLQDDTLFAGSIADNISFFDPEATPLRIEAAARLARIHDDIVAMPMGYHSLVGDMGSTLSGGQRQRVILARALYRRPKILVLDEATSHLDIATERAVNAAIQRLQITRIVLAHRPETLASAQRVIDLS</sequence>
<dbReference type="InterPro" id="IPR003439">
    <property type="entry name" value="ABC_transporter-like_ATP-bd"/>
</dbReference>
<reference evidence="2" key="1">
    <citation type="submission" date="2013-08" db="EMBL/GenBank/DDBJ databases">
        <authorList>
            <person name="Mendez C."/>
            <person name="Richter M."/>
            <person name="Ferrer M."/>
            <person name="Sanchez J."/>
        </authorList>
    </citation>
    <scope>NUCLEOTIDE SEQUENCE</scope>
</reference>
<accession>T1BPZ8</accession>
<dbReference type="Gene3D" id="3.40.50.300">
    <property type="entry name" value="P-loop containing nucleotide triphosphate hydrolases"/>
    <property type="match status" value="1"/>
</dbReference>
<name>T1BPZ8_9ZZZZ</name>
<comment type="caution">
    <text evidence="2">The sequence shown here is derived from an EMBL/GenBank/DDBJ whole genome shotgun (WGS) entry which is preliminary data.</text>
</comment>
<dbReference type="SUPFAM" id="SSF52540">
    <property type="entry name" value="P-loop containing nucleoside triphosphate hydrolases"/>
    <property type="match status" value="1"/>
</dbReference>
<dbReference type="PANTHER" id="PTHR24221">
    <property type="entry name" value="ATP-BINDING CASSETTE SUB-FAMILY B"/>
    <property type="match status" value="1"/>
</dbReference>
<dbReference type="GO" id="GO:0034040">
    <property type="term" value="F:ATPase-coupled lipid transmembrane transporter activity"/>
    <property type="evidence" value="ECO:0007669"/>
    <property type="project" value="TreeGrafter"/>
</dbReference>
<dbReference type="EMBL" id="AUZY01001421">
    <property type="protein sequence ID" value="EQD74911.1"/>
    <property type="molecule type" value="Genomic_DNA"/>
</dbReference>
<reference evidence="2" key="2">
    <citation type="journal article" date="2014" name="ISME J.">
        <title>Microbial stratification in low pH oxic and suboxic macroscopic growths along an acid mine drainage.</title>
        <authorList>
            <person name="Mendez-Garcia C."/>
            <person name="Mesa V."/>
            <person name="Sprenger R.R."/>
            <person name="Richter M."/>
            <person name="Diez M.S."/>
            <person name="Solano J."/>
            <person name="Bargiela R."/>
            <person name="Golyshina O.V."/>
            <person name="Manteca A."/>
            <person name="Ramos J.L."/>
            <person name="Gallego J.R."/>
            <person name="Llorente I."/>
            <person name="Martins Dos Santos V.A."/>
            <person name="Jensen O.N."/>
            <person name="Pelaez A.I."/>
            <person name="Sanchez J."/>
            <person name="Ferrer M."/>
        </authorList>
    </citation>
    <scope>NUCLEOTIDE SEQUENCE</scope>
</reference>
<organism evidence="2">
    <name type="scientific">mine drainage metagenome</name>
    <dbReference type="NCBI Taxonomy" id="410659"/>
    <lineage>
        <taxon>unclassified sequences</taxon>
        <taxon>metagenomes</taxon>
        <taxon>ecological metagenomes</taxon>
    </lineage>
</organism>
<feature type="non-terminal residue" evidence="2">
    <location>
        <position position="166"/>
    </location>
</feature>
<dbReference type="GO" id="GO:0016887">
    <property type="term" value="F:ATP hydrolysis activity"/>
    <property type="evidence" value="ECO:0007669"/>
    <property type="project" value="InterPro"/>
</dbReference>
<feature type="domain" description="ABC transporter" evidence="1">
    <location>
        <begin position="1"/>
        <end position="125"/>
    </location>
</feature>
<dbReference type="GO" id="GO:0005524">
    <property type="term" value="F:ATP binding"/>
    <property type="evidence" value="ECO:0007669"/>
    <property type="project" value="UniProtKB-KW"/>
</dbReference>
<proteinExistence type="predicted"/>
<evidence type="ECO:0000313" key="2">
    <source>
        <dbReference type="EMBL" id="EQD74911.1"/>
    </source>
</evidence>
<feature type="non-terminal residue" evidence="2">
    <location>
        <position position="1"/>
    </location>
</feature>
<dbReference type="AlphaFoldDB" id="T1BPZ8"/>
<dbReference type="PANTHER" id="PTHR24221:SF606">
    <property type="entry name" value="COLICIN V SECRETION-PROCESSING ATP-BINDING PROTEIN"/>
    <property type="match status" value="1"/>
</dbReference>
<keyword evidence="2" id="KW-0067">ATP-binding</keyword>
<dbReference type="InterPro" id="IPR027417">
    <property type="entry name" value="P-loop_NTPase"/>
</dbReference>